<organism evidence="4 5">
    <name type="scientific">Wenyingzhuangia heitensis</name>
    <dbReference type="NCBI Taxonomy" id="1487859"/>
    <lineage>
        <taxon>Bacteria</taxon>
        <taxon>Pseudomonadati</taxon>
        <taxon>Bacteroidota</taxon>
        <taxon>Flavobacteriia</taxon>
        <taxon>Flavobacteriales</taxon>
        <taxon>Flavobacteriaceae</taxon>
        <taxon>Wenyingzhuangia</taxon>
    </lineage>
</organism>
<dbReference type="GO" id="GO:0016853">
    <property type="term" value="F:isomerase activity"/>
    <property type="evidence" value="ECO:0007669"/>
    <property type="project" value="UniProtKB-KW"/>
</dbReference>
<evidence type="ECO:0000256" key="2">
    <source>
        <dbReference type="SAM" id="SignalP"/>
    </source>
</evidence>
<dbReference type="InterPro" id="IPR013766">
    <property type="entry name" value="Thioredoxin_domain"/>
</dbReference>
<feature type="signal peptide" evidence="2">
    <location>
        <begin position="1"/>
        <end position="19"/>
    </location>
</feature>
<evidence type="ECO:0000313" key="4">
    <source>
        <dbReference type="EMBL" id="NIJ43813.1"/>
    </source>
</evidence>
<dbReference type="InterPro" id="IPR036249">
    <property type="entry name" value="Thioredoxin-like_sf"/>
</dbReference>
<evidence type="ECO:0000256" key="1">
    <source>
        <dbReference type="ARBA" id="ARBA00023284"/>
    </source>
</evidence>
<reference evidence="4 5" key="1">
    <citation type="submission" date="2020-03" db="EMBL/GenBank/DDBJ databases">
        <title>Genomic Encyclopedia of Type Strains, Phase IV (KMG-IV): sequencing the most valuable type-strain genomes for metagenomic binning, comparative biology and taxonomic classification.</title>
        <authorList>
            <person name="Goeker M."/>
        </authorList>
    </citation>
    <scope>NUCLEOTIDE SEQUENCE [LARGE SCALE GENOMIC DNA]</scope>
    <source>
        <strain evidence="4 5">DSM 101599</strain>
    </source>
</reference>
<evidence type="ECO:0000313" key="5">
    <source>
        <dbReference type="Proteomes" id="UP000745859"/>
    </source>
</evidence>
<dbReference type="PROSITE" id="PS51352">
    <property type="entry name" value="THIOREDOXIN_2"/>
    <property type="match status" value="1"/>
</dbReference>
<dbReference type="PANTHER" id="PTHR42852:SF13">
    <property type="entry name" value="PROTEIN DIPZ"/>
    <property type="match status" value="1"/>
</dbReference>
<dbReference type="InterPro" id="IPR000866">
    <property type="entry name" value="AhpC/TSA"/>
</dbReference>
<evidence type="ECO:0000259" key="3">
    <source>
        <dbReference type="PROSITE" id="PS51352"/>
    </source>
</evidence>
<gene>
    <name evidence="4" type="ORF">FHR24_000252</name>
</gene>
<dbReference type="PROSITE" id="PS00194">
    <property type="entry name" value="THIOREDOXIN_1"/>
    <property type="match status" value="1"/>
</dbReference>
<feature type="chain" id="PRO_5046442851" evidence="2">
    <location>
        <begin position="20"/>
        <end position="365"/>
    </location>
</feature>
<dbReference type="Proteomes" id="UP000745859">
    <property type="component" value="Unassembled WGS sequence"/>
</dbReference>
<dbReference type="SUPFAM" id="SSF52833">
    <property type="entry name" value="Thioredoxin-like"/>
    <property type="match status" value="1"/>
</dbReference>
<accession>A0ABX0U4M0</accession>
<dbReference type="PANTHER" id="PTHR42852">
    <property type="entry name" value="THIOL:DISULFIDE INTERCHANGE PROTEIN DSBE"/>
    <property type="match status" value="1"/>
</dbReference>
<protein>
    <submittedName>
        <fullName evidence="4">Thiol-disulfide isomerase/thioredoxin</fullName>
    </submittedName>
</protein>
<proteinExistence type="predicted"/>
<sequence>MKFKNFYLLVLISTSTLFAQLKTPTKEDLAKDIVITYDIKYERELTDLERKSSNFLNEINVIFKNDKLVERTLYRNTSSTDHFRLYDYKQNKSYYCHQESKPKKAISYTLREPYNEAALQKGDTKTILGINCNKYVTIKKGKFYEIYATDLFPINYHKNYKIKGFVMQYPGYSSKLGHYTATAKKINYYTMPASLYSLESYKIETYAEYKANRKKTNDQKTFVEKSNIGKKSPEFKVNTLKGRTHASKKLLKNVVVLNFWFTTCPPCKSEIPKLNQLQEKYKSNKKVKFIAIALDNKERIQKFIAKNPLYYDLVEQGRWLAKEFGVTRYPTNIIIDKKGKIQFFETGYKHNINEIMSEKIEELLD</sequence>
<keyword evidence="2" id="KW-0732">Signal</keyword>
<dbReference type="InterPro" id="IPR050553">
    <property type="entry name" value="Thioredoxin_ResA/DsbE_sf"/>
</dbReference>
<comment type="caution">
    <text evidence="4">The sequence shown here is derived from an EMBL/GenBank/DDBJ whole genome shotgun (WGS) entry which is preliminary data.</text>
</comment>
<keyword evidence="1" id="KW-0676">Redox-active center</keyword>
<feature type="domain" description="Thioredoxin" evidence="3">
    <location>
        <begin position="226"/>
        <end position="365"/>
    </location>
</feature>
<dbReference type="EMBL" id="JAASQL010000001">
    <property type="protein sequence ID" value="NIJ43813.1"/>
    <property type="molecule type" value="Genomic_DNA"/>
</dbReference>
<dbReference type="Gene3D" id="3.40.30.10">
    <property type="entry name" value="Glutaredoxin"/>
    <property type="match status" value="1"/>
</dbReference>
<dbReference type="Pfam" id="PF00578">
    <property type="entry name" value="AhpC-TSA"/>
    <property type="match status" value="1"/>
</dbReference>
<dbReference type="RefSeq" id="WP_167182708.1">
    <property type="nucleotide sequence ID" value="NZ_JAASQL010000001.1"/>
</dbReference>
<keyword evidence="4" id="KW-0413">Isomerase</keyword>
<name>A0ABX0U4M0_9FLAO</name>
<keyword evidence="5" id="KW-1185">Reference proteome</keyword>
<dbReference type="InterPro" id="IPR017937">
    <property type="entry name" value="Thioredoxin_CS"/>
</dbReference>
<dbReference type="CDD" id="cd02966">
    <property type="entry name" value="TlpA_like_family"/>
    <property type="match status" value="1"/>
</dbReference>